<comment type="caution">
    <text evidence="6">The sequence shown here is derived from an EMBL/GenBank/DDBJ whole genome shotgun (WGS) entry which is preliminary data.</text>
</comment>
<dbReference type="InterPro" id="IPR050342">
    <property type="entry name" value="HMGB"/>
</dbReference>
<dbReference type="InterPro" id="IPR014876">
    <property type="entry name" value="DEK_C"/>
</dbReference>
<evidence type="ECO:0000313" key="6">
    <source>
        <dbReference type="EMBL" id="EKF29994.1"/>
    </source>
</evidence>
<dbReference type="PROSITE" id="PS50118">
    <property type="entry name" value="HMG_BOX_2"/>
    <property type="match status" value="2"/>
</dbReference>
<dbReference type="GO" id="GO:0005634">
    <property type="term" value="C:nucleus"/>
    <property type="evidence" value="ECO:0007669"/>
    <property type="project" value="UniProtKB-UniRule"/>
</dbReference>
<organism evidence="6 7">
    <name type="scientific">Trypanosoma cruzi marinkellei</name>
    <dbReference type="NCBI Taxonomy" id="85056"/>
    <lineage>
        <taxon>Eukaryota</taxon>
        <taxon>Discoba</taxon>
        <taxon>Euglenozoa</taxon>
        <taxon>Kinetoplastea</taxon>
        <taxon>Metakinetoplastina</taxon>
        <taxon>Trypanosomatida</taxon>
        <taxon>Trypanosomatidae</taxon>
        <taxon>Trypanosoma</taxon>
        <taxon>Schizotrypanum</taxon>
    </lineage>
</organism>
<keyword evidence="7" id="KW-1185">Reference proteome</keyword>
<feature type="region of interest" description="Disordered" evidence="3">
    <location>
        <begin position="168"/>
        <end position="206"/>
    </location>
</feature>
<dbReference type="PANTHER" id="PTHR48112:SF22">
    <property type="entry name" value="MITOCHONDRIAL TRANSCRIPTION FACTOR A, ISOFORM B"/>
    <property type="match status" value="1"/>
</dbReference>
<dbReference type="PRINTS" id="PR00886">
    <property type="entry name" value="HIGHMOBLTY12"/>
</dbReference>
<dbReference type="SUPFAM" id="SSF47095">
    <property type="entry name" value="HMG-box"/>
    <property type="match status" value="2"/>
</dbReference>
<dbReference type="Pfam" id="PF00505">
    <property type="entry name" value="HMG_box"/>
    <property type="match status" value="2"/>
</dbReference>
<dbReference type="Gene3D" id="1.10.30.10">
    <property type="entry name" value="High mobility group box domain"/>
    <property type="match status" value="2"/>
</dbReference>
<dbReference type="PROSITE" id="PS51998">
    <property type="entry name" value="DEK_C"/>
    <property type="match status" value="1"/>
</dbReference>
<name>K2MW94_TRYCR</name>
<proteinExistence type="predicted"/>
<dbReference type="InterPro" id="IPR009071">
    <property type="entry name" value="HMG_box_dom"/>
</dbReference>
<feature type="domain" description="DEK-C" evidence="5">
    <location>
        <begin position="99"/>
        <end position="154"/>
    </location>
</feature>
<accession>K2MW94</accession>
<reference evidence="6 7" key="1">
    <citation type="journal article" date="2012" name="BMC Genomics">
        <title>Comparative genomic analysis of human infective Trypanosoma cruzi lineages with the bat-restricted subspecies T. cruzi marinkellei.</title>
        <authorList>
            <person name="Franzen O."/>
            <person name="Talavera-Lopez C."/>
            <person name="Ochaya S."/>
            <person name="Butler C.E."/>
            <person name="Messenger L.A."/>
            <person name="Lewis M.D."/>
            <person name="Llewellyn M.S."/>
            <person name="Marinkelle C.J."/>
            <person name="Tyler K.M."/>
            <person name="Miles M.A."/>
            <person name="Andersson B."/>
        </authorList>
    </citation>
    <scope>NUCLEOTIDE SEQUENCE [LARGE SCALE GENOMIC DNA]</scope>
    <source>
        <strain evidence="6 7">B7</strain>
    </source>
</reference>
<keyword evidence="1 2" id="KW-0238">DNA-binding</keyword>
<dbReference type="InterPro" id="IPR036910">
    <property type="entry name" value="HMG_box_dom_sf"/>
</dbReference>
<evidence type="ECO:0000256" key="2">
    <source>
        <dbReference type="PROSITE-ProRule" id="PRU00267"/>
    </source>
</evidence>
<feature type="domain" description="HMG box" evidence="4">
    <location>
        <begin position="206"/>
        <end position="274"/>
    </location>
</feature>
<evidence type="ECO:0000259" key="5">
    <source>
        <dbReference type="PROSITE" id="PS51998"/>
    </source>
</evidence>
<dbReference type="GO" id="GO:0003677">
    <property type="term" value="F:DNA binding"/>
    <property type="evidence" value="ECO:0007669"/>
    <property type="project" value="UniProtKB-UniRule"/>
</dbReference>
<protein>
    <submittedName>
        <fullName evidence="6">High mobility group protein, putative</fullName>
    </submittedName>
</protein>
<dbReference type="PANTHER" id="PTHR48112">
    <property type="entry name" value="HIGH MOBILITY GROUP PROTEIN DSP1"/>
    <property type="match status" value="1"/>
</dbReference>
<dbReference type="Pfam" id="PF08766">
    <property type="entry name" value="DEK_C"/>
    <property type="match status" value="1"/>
</dbReference>
<dbReference type="EMBL" id="AHKC01012504">
    <property type="protein sequence ID" value="EKF29994.1"/>
    <property type="molecule type" value="Genomic_DNA"/>
</dbReference>
<evidence type="ECO:0000313" key="7">
    <source>
        <dbReference type="Proteomes" id="UP000007350"/>
    </source>
</evidence>
<feature type="domain" description="HMG box" evidence="4">
    <location>
        <begin position="296"/>
        <end position="360"/>
    </location>
</feature>
<sequence length="361" mass="41515">MASRMSLDARPTCCSFFLLLFLLLLHLFRFICLPCFLFIFGAQTNIFSTMRAGAKKVKQETIIRQQEHRKEISHTHKHTYKYTHKTRTRTAMSTELKSGPLPADVEEVIANIMREEGVSFLTSKILRLRLEARYRMEFTSHKAAIEGIITKLMQLPEFKKQLENAVKEEKAASSIGGKKKKRSTSAAADVRNAKVSKKEKKPDDYPKAALSPYILFGNDHRDKVKEQNPEMKNTEILQRLGKMWAEASDAVKEKYKKLAEDDKKRFDRELNEYKKSGGTEYKRGGGKVKVKDENAPKRSMSAYFFFASDFRKKHPDLSVTETSKAAGAAWKELSDEMKKPYEAMAQKDKERYQREMAARAS</sequence>
<dbReference type="Proteomes" id="UP000007350">
    <property type="component" value="Unassembled WGS sequence"/>
</dbReference>
<evidence type="ECO:0000256" key="1">
    <source>
        <dbReference type="ARBA" id="ARBA00023125"/>
    </source>
</evidence>
<dbReference type="AlphaFoldDB" id="K2MW94"/>
<dbReference type="OrthoDB" id="1919336at2759"/>
<keyword evidence="2" id="KW-0539">Nucleus</keyword>
<evidence type="ECO:0000256" key="3">
    <source>
        <dbReference type="SAM" id="MobiDB-lite"/>
    </source>
</evidence>
<evidence type="ECO:0000259" key="4">
    <source>
        <dbReference type="PROSITE" id="PS50118"/>
    </source>
</evidence>
<dbReference type="SMART" id="SM00398">
    <property type="entry name" value="HMG"/>
    <property type="match status" value="2"/>
</dbReference>
<feature type="DNA-binding region" description="HMG box" evidence="2">
    <location>
        <begin position="206"/>
        <end position="274"/>
    </location>
</feature>
<gene>
    <name evidence="6" type="ORF">MOQ_006208</name>
</gene>
<feature type="DNA-binding region" description="HMG box" evidence="2">
    <location>
        <begin position="296"/>
        <end position="360"/>
    </location>
</feature>